<gene>
    <name evidence="4" type="ORF">EZV62_021550</name>
</gene>
<dbReference type="AlphaFoldDB" id="A0A5C7H606"/>
<comment type="similarity">
    <text evidence="1">Belongs to the lipin family.</text>
</comment>
<evidence type="ECO:0000256" key="2">
    <source>
        <dbReference type="SAM" id="MobiDB-lite"/>
    </source>
</evidence>
<dbReference type="EMBL" id="VAHF01000010">
    <property type="protein sequence ID" value="TXG52381.1"/>
    <property type="molecule type" value="Genomic_DNA"/>
</dbReference>
<dbReference type="Proteomes" id="UP000323000">
    <property type="component" value="Chromosome 10"/>
</dbReference>
<feature type="domain" description="LNS2/PITP" evidence="3">
    <location>
        <begin position="892"/>
        <end position="1048"/>
    </location>
</feature>
<proteinExistence type="inferred from homology"/>
<dbReference type="GO" id="GO:0008195">
    <property type="term" value="F:phosphatidate phosphatase activity"/>
    <property type="evidence" value="ECO:0007669"/>
    <property type="project" value="TreeGrafter"/>
</dbReference>
<dbReference type="InterPro" id="IPR026058">
    <property type="entry name" value="LIPIN"/>
</dbReference>
<protein>
    <recommendedName>
        <fullName evidence="3">LNS2/PITP domain-containing protein</fullName>
    </recommendedName>
</protein>
<feature type="region of interest" description="Disordered" evidence="2">
    <location>
        <begin position="98"/>
        <end position="122"/>
    </location>
</feature>
<evidence type="ECO:0000256" key="1">
    <source>
        <dbReference type="ARBA" id="ARBA00005476"/>
    </source>
</evidence>
<evidence type="ECO:0000313" key="5">
    <source>
        <dbReference type="Proteomes" id="UP000323000"/>
    </source>
</evidence>
<accession>A0A5C7H606</accession>
<dbReference type="SMART" id="SM00775">
    <property type="entry name" value="LNS2"/>
    <property type="match status" value="1"/>
</dbReference>
<dbReference type="SUPFAM" id="SSF56784">
    <property type="entry name" value="HAD-like"/>
    <property type="match status" value="1"/>
</dbReference>
<dbReference type="Pfam" id="PF08235">
    <property type="entry name" value="LNS2"/>
    <property type="match status" value="1"/>
</dbReference>
<sequence length="1135" mass="125474">MYTVGRIGSYISRGVYTVSGPFHPFGGAVDIIVVEQPDGSFKSSPWYVRFGKFQGVLKTKEKVVSIDVNGVEADFHMYLDHKGEAYFVKEVDNEEGESVFYPSSSSDETDGQSGSNMRPMKSKSCNYDADKLISADPIDASNKKSLSRTNSRRAKILGLVFGRRSIKENGYREGEDGVGVVRLSSLDRAEIAANLLEVKWSTNLASNKARKDNDSRFSSPYISGEEMFKDKQVNDEHSQVESLVRDDEKKSTSNSLLHKEIGSSNEQMANISRSTSVIPESSVQEASTEVSSIDTKEQVVKTSTLGESILEEKREMVSEISRRIDGFGVGNAYRDGCEEQTQPDSKIRYELEASDSKHFDEELACKKKDVASPACGISKESESDRVQSFVYCETSESSGPDGSNGQTQGRLYLTSGGCGEVHVRLETLHVTTELLPKDADNEFDKDTVEASRNHSDQMNAVLCQLDYNATDLEKPLIVQESSTQIVSVDPALCSIKEAESQNICTTSSVNLEVQDGENIRNDLHQSLASICDSQKPFTGNVLKKVARNSLLEISEEEQLLFSDLDEFKVSELEDSSSPDCVKKVNYILSCDEDIKEVNGSVNQTDESCSSPNTFVQHKECTDLENSIEESTVMSSPVDIPRNHKGGENIERLVESLPIMWSPTFNLSADATQHPLSHSLDSNSKSLKWTLLSENDSSFMKSDADEEHQLAKEQLNTENTQISEEINLSSPEVGLGANAASQAFDAEKLDIDKFISLDIFEPKGMIAVDLVDQSLIGDPSKKIISPGGSWRIWPFSSSRSRSGKAMQPALSDIECSDAEIFSECVNDMDGTKSASKSTVAKKILRLLTPTSEQLASLNLKEGGNTVTFTFFTPMLGKQQVDARIFLWKWNTRIVISDVDGTITKSDVLGQFMPLVGMDWSQTGVAHLFSAIKENGYQLLFLSARAISQAYHTRRFLFNLKQDGKALPEGPVVISPDGLFPSLFREVIRRAPHEFKISCLEVIRELFPADCNPFYAGFGNRDTDEISYLKVGIPRGKIFTINPKGEIAVNRRNDTKSYSSLHVLVHGMFPPTTSSEQVCSGSLSAKLVIVQVRSDFKFALLFQDLITLREFARDEAKADGEKLPRCFFVSSADLSEA</sequence>
<dbReference type="InterPro" id="IPR013209">
    <property type="entry name" value="LNS2"/>
</dbReference>
<name>A0A5C7H606_9ROSI</name>
<organism evidence="4 5">
    <name type="scientific">Acer yangbiense</name>
    <dbReference type="NCBI Taxonomy" id="1000413"/>
    <lineage>
        <taxon>Eukaryota</taxon>
        <taxon>Viridiplantae</taxon>
        <taxon>Streptophyta</taxon>
        <taxon>Embryophyta</taxon>
        <taxon>Tracheophyta</taxon>
        <taxon>Spermatophyta</taxon>
        <taxon>Magnoliopsida</taxon>
        <taxon>eudicotyledons</taxon>
        <taxon>Gunneridae</taxon>
        <taxon>Pentapetalae</taxon>
        <taxon>rosids</taxon>
        <taxon>malvids</taxon>
        <taxon>Sapindales</taxon>
        <taxon>Sapindaceae</taxon>
        <taxon>Hippocastanoideae</taxon>
        <taxon>Acereae</taxon>
        <taxon>Acer</taxon>
    </lineage>
</organism>
<reference evidence="5" key="1">
    <citation type="journal article" date="2019" name="Gigascience">
        <title>De novo genome assembly of the endangered Acer yangbiense, a plant species with extremely small populations endemic to Yunnan Province, China.</title>
        <authorList>
            <person name="Yang J."/>
            <person name="Wariss H.M."/>
            <person name="Tao L."/>
            <person name="Zhang R."/>
            <person name="Yun Q."/>
            <person name="Hollingsworth P."/>
            <person name="Dao Z."/>
            <person name="Luo G."/>
            <person name="Guo H."/>
            <person name="Ma Y."/>
            <person name="Sun W."/>
        </authorList>
    </citation>
    <scope>NUCLEOTIDE SEQUENCE [LARGE SCALE GENOMIC DNA]</scope>
    <source>
        <strain evidence="5">cv. Malutang</strain>
    </source>
</reference>
<feature type="compositionally biased region" description="Polar residues" evidence="2">
    <location>
        <begin position="101"/>
        <end position="116"/>
    </location>
</feature>
<comment type="caution">
    <text evidence="4">The sequence shown here is derived from an EMBL/GenBank/DDBJ whole genome shotgun (WGS) entry which is preliminary data.</text>
</comment>
<evidence type="ECO:0000313" key="4">
    <source>
        <dbReference type="EMBL" id="TXG52381.1"/>
    </source>
</evidence>
<dbReference type="Pfam" id="PF04571">
    <property type="entry name" value="Lipin_N"/>
    <property type="match status" value="1"/>
</dbReference>
<dbReference type="OrthoDB" id="4567at2759"/>
<dbReference type="PANTHER" id="PTHR12181">
    <property type="entry name" value="LIPIN"/>
    <property type="match status" value="1"/>
</dbReference>
<evidence type="ECO:0000259" key="3">
    <source>
        <dbReference type="SMART" id="SM00775"/>
    </source>
</evidence>
<dbReference type="PANTHER" id="PTHR12181:SF12">
    <property type="entry name" value="PHOSPHATIDATE PHOSPHATASE"/>
    <property type="match status" value="1"/>
</dbReference>
<feature type="region of interest" description="Disordered" evidence="2">
    <location>
        <begin position="229"/>
        <end position="255"/>
    </location>
</feature>
<dbReference type="InterPro" id="IPR031315">
    <property type="entry name" value="LNS2/PITP"/>
</dbReference>
<dbReference type="InterPro" id="IPR036412">
    <property type="entry name" value="HAD-like_sf"/>
</dbReference>
<dbReference type="InterPro" id="IPR007651">
    <property type="entry name" value="Lipin_N"/>
</dbReference>
<keyword evidence="5" id="KW-1185">Reference proteome</keyword>